<keyword evidence="3" id="KW-0804">Transcription</keyword>
<dbReference type="EMBL" id="MU006783">
    <property type="protein sequence ID" value="KAF2641040.1"/>
    <property type="molecule type" value="Genomic_DNA"/>
</dbReference>
<dbReference type="AlphaFoldDB" id="A0A6A6S0E6"/>
<dbReference type="InterPro" id="IPR051127">
    <property type="entry name" value="Fungal_SecMet_Regulators"/>
</dbReference>
<sequence>MNDQPSPAARAGDDGGSSPKRKKVRSKYAPKACVSCRRSKLKCSGENPCQRCTENGKRCFYSEDQTAAEALQNLSRPTPVQTPLAVLGTNGNGLGRRNILPRHEVIERRASDASVLGLSMEARMARIEGMMDTLLHERGATLTPRMSMEREDTVSDIMQSDTTMQGLGESFFPNLVHTRHLSFKNESPDRARQSLSMAMPYTGAESPATICVGSRSFPFPNPTEYQKCINFFFADLSHYYPCVNEAEFRTRSEKMLTAPSVQPADVCFLALNYIILACAEITLNTQPTLQCKPSGWQWFQAADELVGKKALGGQGDLSLIQHLILKVCRPYRHIEI</sequence>
<dbReference type="PROSITE" id="PS00463">
    <property type="entry name" value="ZN2_CY6_FUNGAL_1"/>
    <property type="match status" value="1"/>
</dbReference>
<evidence type="ECO:0000256" key="5">
    <source>
        <dbReference type="SAM" id="MobiDB-lite"/>
    </source>
</evidence>
<dbReference type="SUPFAM" id="SSF57701">
    <property type="entry name" value="Zn2/Cys6 DNA-binding domain"/>
    <property type="match status" value="1"/>
</dbReference>
<evidence type="ECO:0000256" key="3">
    <source>
        <dbReference type="ARBA" id="ARBA00023163"/>
    </source>
</evidence>
<dbReference type="Proteomes" id="UP000799753">
    <property type="component" value="Unassembled WGS sequence"/>
</dbReference>
<dbReference type="PANTHER" id="PTHR47424">
    <property type="entry name" value="REGULATORY PROTEIN GAL4"/>
    <property type="match status" value="1"/>
</dbReference>
<dbReference type="GO" id="GO:0008270">
    <property type="term" value="F:zinc ion binding"/>
    <property type="evidence" value="ECO:0007669"/>
    <property type="project" value="InterPro"/>
</dbReference>
<protein>
    <recommendedName>
        <fullName evidence="6">Zn(2)-C6 fungal-type domain-containing protein</fullName>
    </recommendedName>
</protein>
<evidence type="ECO:0000313" key="8">
    <source>
        <dbReference type="Proteomes" id="UP000799753"/>
    </source>
</evidence>
<keyword evidence="8" id="KW-1185">Reference proteome</keyword>
<keyword evidence="4" id="KW-0539">Nucleus</keyword>
<feature type="compositionally biased region" description="Basic residues" evidence="5">
    <location>
        <begin position="19"/>
        <end position="28"/>
    </location>
</feature>
<dbReference type="GO" id="GO:0000978">
    <property type="term" value="F:RNA polymerase II cis-regulatory region sequence-specific DNA binding"/>
    <property type="evidence" value="ECO:0007669"/>
    <property type="project" value="TreeGrafter"/>
</dbReference>
<dbReference type="GO" id="GO:0005634">
    <property type="term" value="C:nucleus"/>
    <property type="evidence" value="ECO:0007669"/>
    <property type="project" value="TreeGrafter"/>
</dbReference>
<dbReference type="Pfam" id="PF00172">
    <property type="entry name" value="Zn_clus"/>
    <property type="match status" value="1"/>
</dbReference>
<organism evidence="7 8">
    <name type="scientific">Massarina eburnea CBS 473.64</name>
    <dbReference type="NCBI Taxonomy" id="1395130"/>
    <lineage>
        <taxon>Eukaryota</taxon>
        <taxon>Fungi</taxon>
        <taxon>Dikarya</taxon>
        <taxon>Ascomycota</taxon>
        <taxon>Pezizomycotina</taxon>
        <taxon>Dothideomycetes</taxon>
        <taxon>Pleosporomycetidae</taxon>
        <taxon>Pleosporales</taxon>
        <taxon>Massarineae</taxon>
        <taxon>Massarinaceae</taxon>
        <taxon>Massarina</taxon>
    </lineage>
</organism>
<dbReference type="GO" id="GO:0000435">
    <property type="term" value="P:positive regulation of transcription from RNA polymerase II promoter by galactose"/>
    <property type="evidence" value="ECO:0007669"/>
    <property type="project" value="TreeGrafter"/>
</dbReference>
<keyword evidence="2" id="KW-0238">DNA-binding</keyword>
<proteinExistence type="predicted"/>
<evidence type="ECO:0000259" key="6">
    <source>
        <dbReference type="PROSITE" id="PS50048"/>
    </source>
</evidence>
<dbReference type="InterPro" id="IPR036864">
    <property type="entry name" value="Zn2-C6_fun-type_DNA-bd_sf"/>
</dbReference>
<reference evidence="7" key="1">
    <citation type="journal article" date="2020" name="Stud. Mycol.">
        <title>101 Dothideomycetes genomes: a test case for predicting lifestyles and emergence of pathogens.</title>
        <authorList>
            <person name="Haridas S."/>
            <person name="Albert R."/>
            <person name="Binder M."/>
            <person name="Bloem J."/>
            <person name="Labutti K."/>
            <person name="Salamov A."/>
            <person name="Andreopoulos B."/>
            <person name="Baker S."/>
            <person name="Barry K."/>
            <person name="Bills G."/>
            <person name="Bluhm B."/>
            <person name="Cannon C."/>
            <person name="Castanera R."/>
            <person name="Culley D."/>
            <person name="Daum C."/>
            <person name="Ezra D."/>
            <person name="Gonzalez J."/>
            <person name="Henrissat B."/>
            <person name="Kuo A."/>
            <person name="Liang C."/>
            <person name="Lipzen A."/>
            <person name="Lutzoni F."/>
            <person name="Magnuson J."/>
            <person name="Mondo S."/>
            <person name="Nolan M."/>
            <person name="Ohm R."/>
            <person name="Pangilinan J."/>
            <person name="Park H.-J."/>
            <person name="Ramirez L."/>
            <person name="Alfaro M."/>
            <person name="Sun H."/>
            <person name="Tritt A."/>
            <person name="Yoshinaga Y."/>
            <person name="Zwiers L.-H."/>
            <person name="Turgeon B."/>
            <person name="Goodwin S."/>
            <person name="Spatafora J."/>
            <person name="Crous P."/>
            <person name="Grigoriev I."/>
        </authorList>
    </citation>
    <scope>NUCLEOTIDE SEQUENCE</scope>
    <source>
        <strain evidence="7">CBS 473.64</strain>
    </source>
</reference>
<name>A0A6A6S0E6_9PLEO</name>
<accession>A0A6A6S0E6</accession>
<evidence type="ECO:0000256" key="1">
    <source>
        <dbReference type="ARBA" id="ARBA00023015"/>
    </source>
</evidence>
<evidence type="ECO:0000256" key="2">
    <source>
        <dbReference type="ARBA" id="ARBA00023125"/>
    </source>
</evidence>
<keyword evidence="1" id="KW-0805">Transcription regulation</keyword>
<evidence type="ECO:0000313" key="7">
    <source>
        <dbReference type="EMBL" id="KAF2641040.1"/>
    </source>
</evidence>
<gene>
    <name evidence="7" type="ORF">P280DRAFT_398970</name>
</gene>
<evidence type="ECO:0000256" key="4">
    <source>
        <dbReference type="ARBA" id="ARBA00023242"/>
    </source>
</evidence>
<feature type="domain" description="Zn(2)-C6 fungal-type" evidence="6">
    <location>
        <begin position="32"/>
        <end position="61"/>
    </location>
</feature>
<dbReference type="GO" id="GO:0000981">
    <property type="term" value="F:DNA-binding transcription factor activity, RNA polymerase II-specific"/>
    <property type="evidence" value="ECO:0007669"/>
    <property type="project" value="InterPro"/>
</dbReference>
<dbReference type="CDD" id="cd00067">
    <property type="entry name" value="GAL4"/>
    <property type="match status" value="1"/>
</dbReference>
<feature type="region of interest" description="Disordered" evidence="5">
    <location>
        <begin position="1"/>
        <end position="28"/>
    </location>
</feature>
<dbReference type="InterPro" id="IPR001138">
    <property type="entry name" value="Zn2Cys6_DnaBD"/>
</dbReference>
<dbReference type="CDD" id="cd12148">
    <property type="entry name" value="fungal_TF_MHR"/>
    <property type="match status" value="1"/>
</dbReference>
<dbReference type="SMART" id="SM00066">
    <property type="entry name" value="GAL4"/>
    <property type="match status" value="1"/>
</dbReference>
<dbReference type="PANTHER" id="PTHR47424:SF3">
    <property type="entry name" value="REGULATORY PROTEIN GAL4"/>
    <property type="match status" value="1"/>
</dbReference>
<dbReference type="OrthoDB" id="3266505at2759"/>
<dbReference type="Gene3D" id="4.10.240.10">
    <property type="entry name" value="Zn(2)-C6 fungal-type DNA-binding domain"/>
    <property type="match status" value="1"/>
</dbReference>
<dbReference type="PROSITE" id="PS50048">
    <property type="entry name" value="ZN2_CY6_FUNGAL_2"/>
    <property type="match status" value="1"/>
</dbReference>